<keyword evidence="3" id="KW-0285">Flavoprotein</keyword>
<proteinExistence type="inferred from homology"/>
<keyword evidence="4" id="KW-0274">FAD</keyword>
<feature type="domain" description="FAD/NAD(P)-binding" evidence="8">
    <location>
        <begin position="3"/>
        <end position="307"/>
    </location>
</feature>
<gene>
    <name evidence="9" type="ORF">ACE1CA_22065</name>
</gene>
<dbReference type="PANTHER" id="PTHR43429:SF1">
    <property type="entry name" value="NAD(P)H SULFUR OXIDOREDUCTASE (COA-DEPENDENT)"/>
    <property type="match status" value="1"/>
</dbReference>
<dbReference type="InterPro" id="IPR004099">
    <property type="entry name" value="Pyr_nucl-diS_OxRdtase_dimer"/>
</dbReference>
<evidence type="ECO:0000313" key="10">
    <source>
        <dbReference type="Proteomes" id="UP001576780"/>
    </source>
</evidence>
<accession>A0ABV4WQP2</accession>
<evidence type="ECO:0000256" key="1">
    <source>
        <dbReference type="ARBA" id="ARBA00001974"/>
    </source>
</evidence>
<dbReference type="EMBL" id="JBHFNT010000201">
    <property type="protein sequence ID" value="MFB2837221.1"/>
    <property type="molecule type" value="Genomic_DNA"/>
</dbReference>
<dbReference type="InterPro" id="IPR016156">
    <property type="entry name" value="FAD/NAD-linked_Rdtase_dimer_sf"/>
</dbReference>
<comment type="cofactor">
    <cofactor evidence="1">
        <name>FAD</name>
        <dbReference type="ChEBI" id="CHEBI:57692"/>
    </cofactor>
</comment>
<dbReference type="InterPro" id="IPR036188">
    <property type="entry name" value="FAD/NAD-bd_sf"/>
</dbReference>
<organism evidence="9 10">
    <name type="scientific">Floridaenema evergladense BLCC-F167</name>
    <dbReference type="NCBI Taxonomy" id="3153639"/>
    <lineage>
        <taxon>Bacteria</taxon>
        <taxon>Bacillati</taxon>
        <taxon>Cyanobacteriota</taxon>
        <taxon>Cyanophyceae</taxon>
        <taxon>Oscillatoriophycideae</taxon>
        <taxon>Aerosakkonematales</taxon>
        <taxon>Aerosakkonemataceae</taxon>
        <taxon>Floridanema</taxon>
        <taxon>Floridanema evergladense</taxon>
    </lineage>
</organism>
<keyword evidence="10" id="KW-1185">Reference proteome</keyword>
<dbReference type="RefSeq" id="WP_413279574.1">
    <property type="nucleotide sequence ID" value="NZ_JBHFNT010000201.1"/>
</dbReference>
<evidence type="ECO:0000259" key="8">
    <source>
        <dbReference type="Pfam" id="PF07992"/>
    </source>
</evidence>
<keyword evidence="5" id="KW-0560">Oxidoreductase</keyword>
<dbReference type="SUPFAM" id="SSF51905">
    <property type="entry name" value="FAD/NAD(P)-binding domain"/>
    <property type="match status" value="1"/>
</dbReference>
<evidence type="ECO:0000259" key="7">
    <source>
        <dbReference type="Pfam" id="PF02852"/>
    </source>
</evidence>
<name>A0ABV4WQP2_9CYAN</name>
<dbReference type="PRINTS" id="PR00368">
    <property type="entry name" value="FADPNR"/>
</dbReference>
<dbReference type="PANTHER" id="PTHR43429">
    <property type="entry name" value="PYRIDINE NUCLEOTIDE-DISULFIDE OXIDOREDUCTASE DOMAIN-CONTAINING"/>
    <property type="match status" value="1"/>
</dbReference>
<dbReference type="Gene3D" id="3.50.50.60">
    <property type="entry name" value="FAD/NAD(P)-binding domain"/>
    <property type="match status" value="2"/>
</dbReference>
<dbReference type="SUPFAM" id="SSF55424">
    <property type="entry name" value="FAD/NAD-linked reductases, dimerisation (C-terminal) domain"/>
    <property type="match status" value="1"/>
</dbReference>
<evidence type="ECO:0000256" key="6">
    <source>
        <dbReference type="ARBA" id="ARBA00023284"/>
    </source>
</evidence>
<reference evidence="9 10" key="1">
    <citation type="submission" date="2024-09" db="EMBL/GenBank/DDBJ databases">
        <title>Floridaenema gen nov. (Aerosakkonemataceae, Aerosakkonematales ord. nov., Cyanobacteria) from benthic tropical and subtropical fresh waters, with the description of four new species.</title>
        <authorList>
            <person name="Moretto J.A."/>
            <person name="Berthold D.E."/>
            <person name="Lefler F.W."/>
            <person name="Huang I.-S."/>
            <person name="Laughinghouse H. IV."/>
        </authorList>
    </citation>
    <scope>NUCLEOTIDE SEQUENCE [LARGE SCALE GENOMIC DNA]</scope>
    <source>
        <strain evidence="9 10">BLCC-F167</strain>
    </source>
</reference>
<dbReference type="InterPro" id="IPR050260">
    <property type="entry name" value="FAD-bd_OxRdtase"/>
</dbReference>
<evidence type="ECO:0000256" key="4">
    <source>
        <dbReference type="ARBA" id="ARBA00022827"/>
    </source>
</evidence>
<evidence type="ECO:0000256" key="3">
    <source>
        <dbReference type="ARBA" id="ARBA00022630"/>
    </source>
</evidence>
<dbReference type="Pfam" id="PF02852">
    <property type="entry name" value="Pyr_redox_dim"/>
    <property type="match status" value="1"/>
</dbReference>
<protein>
    <submittedName>
        <fullName evidence="9">FAD-dependent oxidoreductase</fullName>
    </submittedName>
</protein>
<comment type="caution">
    <text evidence="9">The sequence shown here is derived from an EMBL/GenBank/DDBJ whole genome shotgun (WGS) entry which is preliminary data.</text>
</comment>
<dbReference type="Pfam" id="PF07992">
    <property type="entry name" value="Pyr_redox_2"/>
    <property type="match status" value="1"/>
</dbReference>
<dbReference type="Proteomes" id="UP001576780">
    <property type="component" value="Unassembled WGS sequence"/>
</dbReference>
<feature type="domain" description="Pyridine nucleotide-disulphide oxidoreductase dimerisation" evidence="7">
    <location>
        <begin position="329"/>
        <end position="431"/>
    </location>
</feature>
<dbReference type="InterPro" id="IPR023753">
    <property type="entry name" value="FAD/NAD-binding_dom"/>
</dbReference>
<keyword evidence="6" id="KW-0676">Redox-active center</keyword>
<evidence type="ECO:0000256" key="5">
    <source>
        <dbReference type="ARBA" id="ARBA00023002"/>
    </source>
</evidence>
<dbReference type="PRINTS" id="PR00411">
    <property type="entry name" value="PNDRDTASEI"/>
</dbReference>
<evidence type="ECO:0000313" key="9">
    <source>
        <dbReference type="EMBL" id="MFB2837221.1"/>
    </source>
</evidence>
<sequence>MTQLLIVGGSDAGISAALRAKELDSTVTPIIVMADDFPNFSICGLPFFLSGEVADWRNLAHRTKEDITLAGIQLLTNHTATAIRPQEKVVIAVDIEGNEKLLTYDRLLVGTGALSNRPHIAGIDLPGVYFLRWMADSFAVEKHIAQFHPKSAVIVGGGYIGLEMADALVLRGLNVTLVEHNPSVLKTVDPSLGEMVRAELQRHQVTVATGVSLETIQQQGNQLKVFGSNGFEAIADLVLVAVGAKPNTHLAQTAGIELGMTGAIRVNRKMETNLPDIYAAGDCVETWHRVLNQNSYLPLGTTAHKQGRVAGANAVGGNQEFAGSLGTQVVKIFDLAVARTGLRDREALAAGFDPLTVESEVWDHKVYYPGAHQLRIRVTGDRQTGKLLGAQIAGHYQGEVAKRVDIYATALFHGMTVEAINEIDLSYTPPLGSPWDAVQMSAQAWSKASHNVISVPESVRS</sequence>
<comment type="similarity">
    <text evidence="2">Belongs to the class-III pyridine nucleotide-disulfide oxidoreductase family.</text>
</comment>
<evidence type="ECO:0000256" key="2">
    <source>
        <dbReference type="ARBA" id="ARBA00009130"/>
    </source>
</evidence>